<dbReference type="Proteomes" id="UP001203207">
    <property type="component" value="Unassembled WGS sequence"/>
</dbReference>
<dbReference type="Pfam" id="PF00496">
    <property type="entry name" value="SBP_bac_5"/>
    <property type="match status" value="1"/>
</dbReference>
<evidence type="ECO:0000256" key="4">
    <source>
        <dbReference type="SAM" id="MobiDB-lite"/>
    </source>
</evidence>
<dbReference type="Gene3D" id="3.40.190.10">
    <property type="entry name" value="Periplasmic binding protein-like II"/>
    <property type="match status" value="1"/>
</dbReference>
<dbReference type="GO" id="GO:0042597">
    <property type="term" value="C:periplasmic space"/>
    <property type="evidence" value="ECO:0007669"/>
    <property type="project" value="UniProtKB-ARBA"/>
</dbReference>
<reference evidence="6" key="2">
    <citation type="submission" date="2022-02" db="EMBL/GenBank/DDBJ databases">
        <authorList>
            <person name="Elcheninov A.G."/>
            <person name="Sorokin D.Y."/>
            <person name="Kublanov I.V."/>
        </authorList>
    </citation>
    <scope>NUCLEOTIDE SEQUENCE</scope>
    <source>
        <strain evidence="6">AArc-St2</strain>
    </source>
</reference>
<dbReference type="InterPro" id="IPR000914">
    <property type="entry name" value="SBP_5_dom"/>
</dbReference>
<keyword evidence="7" id="KW-1185">Reference proteome</keyword>
<dbReference type="EMBL" id="JAKRVX010000008">
    <property type="protein sequence ID" value="MCL9818215.1"/>
    <property type="molecule type" value="Genomic_DNA"/>
</dbReference>
<dbReference type="PANTHER" id="PTHR30290:SF9">
    <property type="entry name" value="OLIGOPEPTIDE-BINDING PROTEIN APPA"/>
    <property type="match status" value="1"/>
</dbReference>
<organism evidence="6 7">
    <name type="scientific">Natronocalculus amylovorans</name>
    <dbReference type="NCBI Taxonomy" id="2917812"/>
    <lineage>
        <taxon>Archaea</taxon>
        <taxon>Methanobacteriati</taxon>
        <taxon>Methanobacteriota</taxon>
        <taxon>Stenosarchaea group</taxon>
        <taxon>Halobacteria</taxon>
        <taxon>Halobacteriales</taxon>
        <taxon>Haloferacaceae</taxon>
        <taxon>Natronocalculus</taxon>
    </lineage>
</organism>
<dbReference type="Gene3D" id="3.90.76.10">
    <property type="entry name" value="Dipeptide-binding Protein, Domain 1"/>
    <property type="match status" value="1"/>
</dbReference>
<evidence type="ECO:0000256" key="1">
    <source>
        <dbReference type="ARBA" id="ARBA00005695"/>
    </source>
</evidence>
<dbReference type="SUPFAM" id="SSF53850">
    <property type="entry name" value="Periplasmic binding protein-like II"/>
    <property type="match status" value="1"/>
</dbReference>
<evidence type="ECO:0000313" key="7">
    <source>
        <dbReference type="Proteomes" id="UP001203207"/>
    </source>
</evidence>
<keyword evidence="2" id="KW-0813">Transport</keyword>
<evidence type="ECO:0000313" key="6">
    <source>
        <dbReference type="EMBL" id="MCL9818215.1"/>
    </source>
</evidence>
<reference evidence="6" key="1">
    <citation type="journal article" date="2022" name="Syst. Appl. Microbiol.">
        <title>Natronocalculus amylovorans gen. nov., sp. nov., and Natranaeroarchaeum aerophilus sp. nov., dominant culturable amylolytic natronoarchaea from hypersaline soda lakes in southwestern Siberia.</title>
        <authorList>
            <person name="Sorokin D.Y."/>
            <person name="Elcheninov A.G."/>
            <person name="Khizhniak T.V."/>
            <person name="Koenen M."/>
            <person name="Bale N.J."/>
            <person name="Damste J.S.S."/>
            <person name="Kublanov I.V."/>
        </authorList>
    </citation>
    <scope>NUCLEOTIDE SEQUENCE</scope>
    <source>
        <strain evidence="6">AArc-St2</strain>
    </source>
</reference>
<gene>
    <name evidence="6" type="ORF">AArcSt2_14835</name>
</gene>
<dbReference type="Gene3D" id="3.10.105.10">
    <property type="entry name" value="Dipeptide-binding Protein, Domain 3"/>
    <property type="match status" value="1"/>
</dbReference>
<dbReference type="AlphaFoldDB" id="A0AAE3KAB2"/>
<sequence>MVENHKHSRSRRWFLGAAGGAGIATLAGCTGGNGNGGNGNGGNGGSGNGDIDRENRLVFAQNAAPDELDPINNRGGNYSIVIKNWVYDALYTYDEGTDLVPLLATSMPEVNQDGTEFTIEIDSNARWHDGEPVTAADIAYTFTQPVEESTDYGPDFALITSMEEIDEQTIQLNLDEPYPPIMNTIAHPIAPEHVREEDREEFGRSVVVGSGPFEFVEWSAGNYTRLRRHDDYWGDSVPNIEELEFVPIEEDTTRITEFQNDEVNVADNISPDLWSTVENMDDASIVTGPELNYQFAAFNMNEGEVAKQQVREAIVYATDLDSAISNFVEPVGSRMYSILPEPLAEDWDMPLDTWRDMWPEQDIDRARELFEEAGVPDDWECNILVSSTSMRENVAISIANGINEAGYTGNVQRLDFGTLLDTFASGDADQVNIYLLGWTRDPDPDRFIYELVHPEGAFQGTYYDNDEFAQLLDDARVNPNYEERRDMYEEAVTMMIEDRVHIPLYNLSTNMAVKDYVTGLEPHPVATENPQVFSDRRSTNSDVSGTNVSID</sequence>
<dbReference type="GO" id="GO:0043190">
    <property type="term" value="C:ATP-binding cassette (ABC) transporter complex"/>
    <property type="evidence" value="ECO:0007669"/>
    <property type="project" value="InterPro"/>
</dbReference>
<feature type="region of interest" description="Disordered" evidence="4">
    <location>
        <begin position="526"/>
        <end position="551"/>
    </location>
</feature>
<comment type="caution">
    <text evidence="6">The sequence shown here is derived from an EMBL/GenBank/DDBJ whole genome shotgun (WGS) entry which is preliminary data.</text>
</comment>
<evidence type="ECO:0000256" key="3">
    <source>
        <dbReference type="ARBA" id="ARBA00022729"/>
    </source>
</evidence>
<evidence type="ECO:0000259" key="5">
    <source>
        <dbReference type="Pfam" id="PF00496"/>
    </source>
</evidence>
<evidence type="ECO:0000256" key="2">
    <source>
        <dbReference type="ARBA" id="ARBA00022448"/>
    </source>
</evidence>
<dbReference type="GO" id="GO:1904680">
    <property type="term" value="F:peptide transmembrane transporter activity"/>
    <property type="evidence" value="ECO:0007669"/>
    <property type="project" value="TreeGrafter"/>
</dbReference>
<keyword evidence="3" id="KW-0732">Signal</keyword>
<accession>A0AAE3KAB2</accession>
<dbReference type="GO" id="GO:0015833">
    <property type="term" value="P:peptide transport"/>
    <property type="evidence" value="ECO:0007669"/>
    <property type="project" value="TreeGrafter"/>
</dbReference>
<protein>
    <submittedName>
        <fullName evidence="6">ABC transporter substrate-binding protein</fullName>
    </submittedName>
</protein>
<dbReference type="PANTHER" id="PTHR30290">
    <property type="entry name" value="PERIPLASMIC BINDING COMPONENT OF ABC TRANSPORTER"/>
    <property type="match status" value="1"/>
</dbReference>
<proteinExistence type="inferred from homology"/>
<dbReference type="InterPro" id="IPR030678">
    <property type="entry name" value="Peptide/Ni-bd"/>
</dbReference>
<dbReference type="RefSeq" id="WP_250585720.1">
    <property type="nucleotide sequence ID" value="NZ_JAKRVX010000008.1"/>
</dbReference>
<dbReference type="PROSITE" id="PS51257">
    <property type="entry name" value="PROKAR_LIPOPROTEIN"/>
    <property type="match status" value="1"/>
</dbReference>
<name>A0AAE3KAB2_9EURY</name>
<feature type="compositionally biased region" description="Polar residues" evidence="4">
    <location>
        <begin position="540"/>
        <end position="551"/>
    </location>
</feature>
<dbReference type="InterPro" id="IPR039424">
    <property type="entry name" value="SBP_5"/>
</dbReference>
<comment type="similarity">
    <text evidence="1">Belongs to the bacterial solute-binding protein 5 family.</text>
</comment>
<feature type="domain" description="Solute-binding protein family 5" evidence="5">
    <location>
        <begin position="99"/>
        <end position="457"/>
    </location>
</feature>
<dbReference type="CDD" id="cd00995">
    <property type="entry name" value="PBP2_NikA_DppA_OppA_like"/>
    <property type="match status" value="1"/>
</dbReference>
<dbReference type="PIRSF" id="PIRSF002741">
    <property type="entry name" value="MppA"/>
    <property type="match status" value="1"/>
</dbReference>